<dbReference type="PANTHER" id="PTHR44167">
    <property type="entry name" value="OVARIAN-SPECIFIC SERINE/THREONINE-PROTEIN KINASE LOK-RELATED"/>
    <property type="match status" value="1"/>
</dbReference>
<feature type="domain" description="Protein kinase" evidence="1">
    <location>
        <begin position="29"/>
        <end position="290"/>
    </location>
</feature>
<dbReference type="InterPro" id="IPR000719">
    <property type="entry name" value="Prot_kinase_dom"/>
</dbReference>
<keyword evidence="2" id="KW-0418">Kinase</keyword>
<dbReference type="GO" id="GO:0004674">
    <property type="term" value="F:protein serine/threonine kinase activity"/>
    <property type="evidence" value="ECO:0007669"/>
    <property type="project" value="TreeGrafter"/>
</dbReference>
<dbReference type="PROSITE" id="PS50011">
    <property type="entry name" value="PROTEIN_KINASE_DOM"/>
    <property type="match status" value="1"/>
</dbReference>
<dbReference type="RefSeq" id="WP_142790311.1">
    <property type="nucleotide sequence ID" value="NZ_VJMZ01000001.1"/>
</dbReference>
<dbReference type="SUPFAM" id="SSF56112">
    <property type="entry name" value="Protein kinase-like (PK-like)"/>
    <property type="match status" value="1"/>
</dbReference>
<dbReference type="InterPro" id="IPR011009">
    <property type="entry name" value="Kinase-like_dom_sf"/>
</dbReference>
<dbReference type="GO" id="GO:0005524">
    <property type="term" value="F:ATP binding"/>
    <property type="evidence" value="ECO:0007669"/>
    <property type="project" value="InterPro"/>
</dbReference>
<keyword evidence="2" id="KW-0808">Transferase</keyword>
<sequence length="311" mass="35138">MKMNQAWKKQGINIRPGTVITGKWHQKRYVIKKRLGRGAVGTVYLCEQNGSYAALKISDSAASMTVEVNVLKSLEKVQGNRLGPSLLDVDDWEVSSNHKYTFYVMEYLDGESLGSFIKRRGHEWAGVLMLQLLDDLEHLHQSGWVFGDFKPENLIVVSSPPRVRWIDVGGTTQIGRAIKEYTEFYDRGYWGMGSRRAEPSYDLFALVMVFLTVCYPTRFEKGSNPKATLFKKLQDAKELGIYRNCLKKALLGQYQSSAQMKKELMRVITAMDGQRQTLNKPSASVKGTQLAEGSGILLLALFYYLSSLLLP</sequence>
<dbReference type="SMART" id="SM00220">
    <property type="entry name" value="S_TKc"/>
    <property type="match status" value="1"/>
</dbReference>
<evidence type="ECO:0000313" key="3">
    <source>
        <dbReference type="Proteomes" id="UP000319280"/>
    </source>
</evidence>
<evidence type="ECO:0000313" key="2">
    <source>
        <dbReference type="EMBL" id="TRM11128.1"/>
    </source>
</evidence>
<name>A0A549YGZ4_9BACI</name>
<comment type="caution">
    <text evidence="2">The sequence shown here is derived from an EMBL/GenBank/DDBJ whole genome shotgun (WGS) entry which is preliminary data.</text>
</comment>
<dbReference type="EMBL" id="VJMZ01000001">
    <property type="protein sequence ID" value="TRM11128.1"/>
    <property type="molecule type" value="Genomic_DNA"/>
</dbReference>
<dbReference type="Pfam" id="PF00069">
    <property type="entry name" value="Pkinase"/>
    <property type="match status" value="1"/>
</dbReference>
<dbReference type="PANTHER" id="PTHR44167:SF31">
    <property type="entry name" value="PROTEIN CBG02007"/>
    <property type="match status" value="1"/>
</dbReference>
<organism evidence="2 3">
    <name type="scientific">Lentibacillus cibarius</name>
    <dbReference type="NCBI Taxonomy" id="2583219"/>
    <lineage>
        <taxon>Bacteria</taxon>
        <taxon>Bacillati</taxon>
        <taxon>Bacillota</taxon>
        <taxon>Bacilli</taxon>
        <taxon>Bacillales</taxon>
        <taxon>Bacillaceae</taxon>
        <taxon>Lentibacillus</taxon>
    </lineage>
</organism>
<dbReference type="Proteomes" id="UP000319280">
    <property type="component" value="Unassembled WGS sequence"/>
</dbReference>
<keyword evidence="3" id="KW-1185">Reference proteome</keyword>
<proteinExistence type="predicted"/>
<protein>
    <submittedName>
        <fullName evidence="2">Protein kinase family protein</fullName>
    </submittedName>
</protein>
<reference evidence="2 3" key="1">
    <citation type="submission" date="2019-07" db="EMBL/GenBank/DDBJ databases">
        <title>Genomic analysis of Lentibacillus sp. NKC851-2.</title>
        <authorList>
            <person name="Oh Y.J."/>
        </authorList>
    </citation>
    <scope>NUCLEOTIDE SEQUENCE [LARGE SCALE GENOMIC DNA]</scope>
    <source>
        <strain evidence="2 3">NKC851-2</strain>
    </source>
</reference>
<gene>
    <name evidence="2" type="ORF">FH966_04960</name>
</gene>
<evidence type="ECO:0000259" key="1">
    <source>
        <dbReference type="PROSITE" id="PS50011"/>
    </source>
</evidence>
<dbReference type="GO" id="GO:0005737">
    <property type="term" value="C:cytoplasm"/>
    <property type="evidence" value="ECO:0007669"/>
    <property type="project" value="TreeGrafter"/>
</dbReference>
<dbReference type="AlphaFoldDB" id="A0A549YGZ4"/>
<accession>A0A549YGZ4</accession>
<dbReference type="Gene3D" id="1.10.510.10">
    <property type="entry name" value="Transferase(Phosphotransferase) domain 1"/>
    <property type="match status" value="1"/>
</dbReference>